<dbReference type="InterPro" id="IPR036388">
    <property type="entry name" value="WH-like_DNA-bd_sf"/>
</dbReference>
<keyword evidence="2 4" id="KW-0418">Kinase</keyword>
<dbReference type="SUPFAM" id="SSF53613">
    <property type="entry name" value="Ribokinase-like"/>
    <property type="match status" value="1"/>
</dbReference>
<dbReference type="CDD" id="cd01941">
    <property type="entry name" value="YeiC_kinase_like"/>
    <property type="match status" value="1"/>
</dbReference>
<dbReference type="PANTHER" id="PTHR10584:SF166">
    <property type="entry name" value="RIBOKINASE"/>
    <property type="match status" value="1"/>
</dbReference>
<dbReference type="Proteomes" id="UP001272325">
    <property type="component" value="Unassembled WGS sequence"/>
</dbReference>
<dbReference type="Gene3D" id="1.10.10.10">
    <property type="entry name" value="Winged helix-like DNA-binding domain superfamily/Winged helix DNA-binding domain"/>
    <property type="match status" value="1"/>
</dbReference>
<organism evidence="4 5">
    <name type="scientific">Vibrio plantisponsor</name>
    <dbReference type="NCBI Taxonomy" id="664643"/>
    <lineage>
        <taxon>Bacteria</taxon>
        <taxon>Pseudomonadati</taxon>
        <taxon>Pseudomonadota</taxon>
        <taxon>Gammaproteobacteria</taxon>
        <taxon>Vibrionales</taxon>
        <taxon>Vibrionaceae</taxon>
        <taxon>Vibrio</taxon>
    </lineage>
</organism>
<dbReference type="SUPFAM" id="SSF46785">
    <property type="entry name" value="Winged helix' DNA-binding domain"/>
    <property type="match status" value="1"/>
</dbReference>
<dbReference type="EMBL" id="JAWRCN010000002">
    <property type="protein sequence ID" value="MDW6019002.1"/>
    <property type="molecule type" value="Genomic_DNA"/>
</dbReference>
<dbReference type="Pfam" id="PF00294">
    <property type="entry name" value="PfkB"/>
    <property type="match status" value="1"/>
</dbReference>
<dbReference type="PROSITE" id="PS00584">
    <property type="entry name" value="PFKB_KINASES_2"/>
    <property type="match status" value="1"/>
</dbReference>
<dbReference type="PANTHER" id="PTHR10584">
    <property type="entry name" value="SUGAR KINASE"/>
    <property type="match status" value="1"/>
</dbReference>
<gene>
    <name evidence="4" type="ORF">SBW85_14985</name>
</gene>
<proteinExistence type="predicted"/>
<dbReference type="InterPro" id="IPR036390">
    <property type="entry name" value="WH_DNA-bd_sf"/>
</dbReference>
<dbReference type="PROSITE" id="PS00583">
    <property type="entry name" value="PFKB_KINASES_1"/>
    <property type="match status" value="1"/>
</dbReference>
<dbReference type="Gene3D" id="3.40.1190.20">
    <property type="match status" value="1"/>
</dbReference>
<sequence length="371" mass="40407">MINGHMFVTPREQQILAILRENPMIQQQELADQLMISRSAIAGHIMNLTNKGLIKGKGYILASQKTAIVIGGANMDLCGKASVPLLNGDSNPGTLHYSPGGVARNIADNLARLGSKVELISSIGNDQWGEQLVSACIDAGVGVSHLLRCQQGRTATYLSIHDNEGEMQIALNDMKVLEQLNAEQMTKHKSLISHSDLVVIDANLSEDALSYLFNCIDNTRIYVDPVSANKALKLKPYLSQIDLLKPNLIEAELLSGIKASSEDDYPRICDALHHLGVTEVVLSLGSKGIFASNQKESVRLKPRTTSVTNVTGAGDALMAGLAHATLEMWSWKKSIEFAFSCAELATQSYDTINPRMSDRAVQRLMEMNHAE</sequence>
<dbReference type="InterPro" id="IPR029056">
    <property type="entry name" value="Ribokinase-like"/>
</dbReference>
<evidence type="ECO:0000259" key="3">
    <source>
        <dbReference type="Pfam" id="PF00294"/>
    </source>
</evidence>
<accession>A0ABU4IKB3</accession>
<comment type="caution">
    <text evidence="4">The sequence shown here is derived from an EMBL/GenBank/DDBJ whole genome shotgun (WGS) entry which is preliminary data.</text>
</comment>
<evidence type="ECO:0000313" key="5">
    <source>
        <dbReference type="Proteomes" id="UP001272325"/>
    </source>
</evidence>
<keyword evidence="5" id="KW-1185">Reference proteome</keyword>
<dbReference type="GO" id="GO:0016301">
    <property type="term" value="F:kinase activity"/>
    <property type="evidence" value="ECO:0007669"/>
    <property type="project" value="UniProtKB-KW"/>
</dbReference>
<name>A0ABU4IKB3_9VIBR</name>
<dbReference type="RefSeq" id="WP_240956710.1">
    <property type="nucleotide sequence ID" value="NZ_AP024894.1"/>
</dbReference>
<dbReference type="InterPro" id="IPR011611">
    <property type="entry name" value="PfkB_dom"/>
</dbReference>
<dbReference type="Pfam" id="PF13412">
    <property type="entry name" value="HTH_24"/>
    <property type="match status" value="1"/>
</dbReference>
<feature type="domain" description="Carbohydrate kinase PfkB" evidence="3">
    <location>
        <begin position="67"/>
        <end position="354"/>
    </location>
</feature>
<keyword evidence="1" id="KW-0808">Transferase</keyword>
<protein>
    <submittedName>
        <fullName evidence="4">PfkB family carbohydrate kinase</fullName>
    </submittedName>
</protein>
<evidence type="ECO:0000256" key="2">
    <source>
        <dbReference type="ARBA" id="ARBA00022777"/>
    </source>
</evidence>
<evidence type="ECO:0000256" key="1">
    <source>
        <dbReference type="ARBA" id="ARBA00022679"/>
    </source>
</evidence>
<reference evidence="4 5" key="1">
    <citation type="submission" date="2023-11" db="EMBL/GenBank/DDBJ databases">
        <title>Plant-associative lifestyle of Vibrio porteresiae and its evolutionary dynamics.</title>
        <authorList>
            <person name="Rameshkumar N."/>
            <person name="Kirti K."/>
        </authorList>
    </citation>
    <scope>NUCLEOTIDE SEQUENCE [LARGE SCALE GENOMIC DNA]</scope>
    <source>
        <strain evidence="4 5">MSSRF60</strain>
    </source>
</reference>
<dbReference type="InterPro" id="IPR002173">
    <property type="entry name" value="Carboh/pur_kinase_PfkB_CS"/>
</dbReference>
<evidence type="ECO:0000313" key="4">
    <source>
        <dbReference type="EMBL" id="MDW6019002.1"/>
    </source>
</evidence>